<organism evidence="7 8">
    <name type="scientific">Motilibacter peucedani</name>
    <dbReference type="NCBI Taxonomy" id="598650"/>
    <lineage>
        <taxon>Bacteria</taxon>
        <taxon>Bacillati</taxon>
        <taxon>Actinomycetota</taxon>
        <taxon>Actinomycetes</taxon>
        <taxon>Motilibacterales</taxon>
        <taxon>Motilibacteraceae</taxon>
        <taxon>Motilibacter</taxon>
    </lineage>
</organism>
<feature type="transmembrane region" description="Helical" evidence="5">
    <location>
        <begin position="85"/>
        <end position="103"/>
    </location>
</feature>
<proteinExistence type="predicted"/>
<evidence type="ECO:0000256" key="1">
    <source>
        <dbReference type="ARBA" id="ARBA00004651"/>
    </source>
</evidence>
<reference evidence="7 8" key="1">
    <citation type="submission" date="2018-10" db="EMBL/GenBank/DDBJ databases">
        <title>Genomic Encyclopedia of Archaeal and Bacterial Type Strains, Phase II (KMG-II): from individual species to whole genera.</title>
        <authorList>
            <person name="Goeker M."/>
        </authorList>
    </citation>
    <scope>NUCLEOTIDE SEQUENCE [LARGE SCALE GENOMIC DNA]</scope>
    <source>
        <strain evidence="7 8">RP-AC37</strain>
    </source>
</reference>
<dbReference type="Pfam" id="PF07690">
    <property type="entry name" value="MFS_1"/>
    <property type="match status" value="2"/>
</dbReference>
<feature type="transmembrane region" description="Helical" evidence="5">
    <location>
        <begin position="148"/>
        <end position="167"/>
    </location>
</feature>
<evidence type="ECO:0000256" key="4">
    <source>
        <dbReference type="ARBA" id="ARBA00023136"/>
    </source>
</evidence>
<dbReference type="OrthoDB" id="151222at2"/>
<feature type="transmembrane region" description="Helical" evidence="5">
    <location>
        <begin position="109"/>
        <end position="127"/>
    </location>
</feature>
<accession>A0A420XQ41</accession>
<dbReference type="PANTHER" id="PTHR23514:SF13">
    <property type="entry name" value="INNER MEMBRANE PROTEIN YBJJ"/>
    <property type="match status" value="1"/>
</dbReference>
<feature type="transmembrane region" description="Helical" evidence="5">
    <location>
        <begin position="347"/>
        <end position="367"/>
    </location>
</feature>
<evidence type="ECO:0000256" key="5">
    <source>
        <dbReference type="SAM" id="Phobius"/>
    </source>
</evidence>
<evidence type="ECO:0000313" key="8">
    <source>
        <dbReference type="Proteomes" id="UP000281955"/>
    </source>
</evidence>
<feature type="transmembrane region" description="Helical" evidence="5">
    <location>
        <begin position="259"/>
        <end position="279"/>
    </location>
</feature>
<dbReference type="RefSeq" id="WP_121193178.1">
    <property type="nucleotide sequence ID" value="NZ_RBWV01000011.1"/>
</dbReference>
<keyword evidence="8" id="KW-1185">Reference proteome</keyword>
<feature type="transmembrane region" description="Helical" evidence="5">
    <location>
        <begin position="221"/>
        <end position="239"/>
    </location>
</feature>
<feature type="transmembrane region" description="Helical" evidence="5">
    <location>
        <begin position="291"/>
        <end position="310"/>
    </location>
</feature>
<feature type="transmembrane region" description="Helical" evidence="5">
    <location>
        <begin position="316"/>
        <end position="335"/>
    </location>
</feature>
<protein>
    <submittedName>
        <fullName evidence="7">Fucose permease</fullName>
    </submittedName>
</protein>
<dbReference type="Gene3D" id="1.20.1250.20">
    <property type="entry name" value="MFS general substrate transporter like domains"/>
    <property type="match status" value="2"/>
</dbReference>
<dbReference type="InterPro" id="IPR011701">
    <property type="entry name" value="MFS"/>
</dbReference>
<feature type="transmembrane region" description="Helical" evidence="5">
    <location>
        <begin position="53"/>
        <end position="78"/>
    </location>
</feature>
<comment type="subcellular location">
    <subcellularLocation>
        <location evidence="1">Cell membrane</location>
        <topology evidence="1">Multi-pass membrane protein</topology>
    </subcellularLocation>
</comment>
<dbReference type="InParanoid" id="A0A420XQ41"/>
<dbReference type="PANTHER" id="PTHR23514">
    <property type="entry name" value="BYPASS OF STOP CODON PROTEIN 6"/>
    <property type="match status" value="1"/>
</dbReference>
<evidence type="ECO:0000259" key="6">
    <source>
        <dbReference type="PROSITE" id="PS50850"/>
    </source>
</evidence>
<dbReference type="PROSITE" id="PS50850">
    <property type="entry name" value="MFS"/>
    <property type="match status" value="1"/>
</dbReference>
<dbReference type="InterPro" id="IPR051788">
    <property type="entry name" value="MFS_Transporter"/>
</dbReference>
<dbReference type="EMBL" id="RBWV01000011">
    <property type="protein sequence ID" value="RKS75403.1"/>
    <property type="molecule type" value="Genomic_DNA"/>
</dbReference>
<dbReference type="SUPFAM" id="SSF103473">
    <property type="entry name" value="MFS general substrate transporter"/>
    <property type="match status" value="1"/>
</dbReference>
<dbReference type="InterPro" id="IPR036259">
    <property type="entry name" value="MFS_trans_sf"/>
</dbReference>
<feature type="transmembrane region" description="Helical" evidence="5">
    <location>
        <begin position="379"/>
        <end position="399"/>
    </location>
</feature>
<feature type="transmembrane region" description="Helical" evidence="5">
    <location>
        <begin position="173"/>
        <end position="194"/>
    </location>
</feature>
<feature type="domain" description="Major facilitator superfamily (MFS) profile" evidence="6">
    <location>
        <begin position="17"/>
        <end position="403"/>
    </location>
</feature>
<dbReference type="InterPro" id="IPR020846">
    <property type="entry name" value="MFS_dom"/>
</dbReference>
<sequence length="416" mass="41959">MAGAPGASVAVPGRDVRAARVAVGALFFTNAVVFANVVPRLPYIKSSLGLSNAALGTAIAAGPLGALIAGAFASWFLVRWGSARVAVGSLVLMAANLLLISVAPSWGVLAAGLFLAGVCDSVADIANNAHGLRVQRRYGRSILNSFHGIWSVGAVFGGLVGSAAAGLDLALPLHLGVMAALSIVVVLATGRRLLPGPDDSEREPVHREAASSASRWWTQTSVIRALVVLGVVGSMGAAIEDAGATWGGVYLRDSLRSGAAVAGMAFVALQGMQALGRLTGDRWVTRFGERAVARAGAVVALAGMALALSLPSEATTVVGFGAAGLGISTWIPAAMHAADSIPGLPSGMALSIVGLVIRVGFFVEPPVVGVVADSTSLRWALLVVPFAAAVTLLAARALTTRVEPAPAGRPAPALAE</sequence>
<evidence type="ECO:0000256" key="3">
    <source>
        <dbReference type="ARBA" id="ARBA00022989"/>
    </source>
</evidence>
<keyword evidence="4 5" id="KW-0472">Membrane</keyword>
<dbReference type="GO" id="GO:0005886">
    <property type="term" value="C:plasma membrane"/>
    <property type="evidence" value="ECO:0007669"/>
    <property type="project" value="UniProtKB-SubCell"/>
</dbReference>
<gene>
    <name evidence="7" type="ORF">CLV35_1867</name>
</gene>
<dbReference type="CDD" id="cd17393">
    <property type="entry name" value="MFS_MosC_like"/>
    <property type="match status" value="1"/>
</dbReference>
<keyword evidence="2 5" id="KW-0812">Transmembrane</keyword>
<dbReference type="Proteomes" id="UP000281955">
    <property type="component" value="Unassembled WGS sequence"/>
</dbReference>
<comment type="caution">
    <text evidence="7">The sequence shown here is derived from an EMBL/GenBank/DDBJ whole genome shotgun (WGS) entry which is preliminary data.</text>
</comment>
<feature type="transmembrane region" description="Helical" evidence="5">
    <location>
        <begin position="21"/>
        <end position="41"/>
    </location>
</feature>
<dbReference type="AlphaFoldDB" id="A0A420XQ41"/>
<name>A0A420XQ41_9ACTN</name>
<dbReference type="GO" id="GO:0022857">
    <property type="term" value="F:transmembrane transporter activity"/>
    <property type="evidence" value="ECO:0007669"/>
    <property type="project" value="InterPro"/>
</dbReference>
<evidence type="ECO:0000313" key="7">
    <source>
        <dbReference type="EMBL" id="RKS75403.1"/>
    </source>
</evidence>
<keyword evidence="3 5" id="KW-1133">Transmembrane helix</keyword>
<evidence type="ECO:0000256" key="2">
    <source>
        <dbReference type="ARBA" id="ARBA00022692"/>
    </source>
</evidence>